<dbReference type="EMBL" id="PQIB02000007">
    <property type="protein sequence ID" value="RLN09426.1"/>
    <property type="molecule type" value="Genomic_DNA"/>
</dbReference>
<dbReference type="OrthoDB" id="696537at2759"/>
<reference evidence="4" key="1">
    <citation type="journal article" date="2019" name="Nat. Commun.">
        <title>The genome of broomcorn millet.</title>
        <authorList>
            <person name="Zou C."/>
            <person name="Miki D."/>
            <person name="Li D."/>
            <person name="Tang Q."/>
            <person name="Xiao L."/>
            <person name="Rajput S."/>
            <person name="Deng P."/>
            <person name="Jia W."/>
            <person name="Huang R."/>
            <person name="Zhang M."/>
            <person name="Sun Y."/>
            <person name="Hu J."/>
            <person name="Fu X."/>
            <person name="Schnable P.S."/>
            <person name="Li F."/>
            <person name="Zhang H."/>
            <person name="Feng B."/>
            <person name="Zhu X."/>
            <person name="Liu R."/>
            <person name="Schnable J.C."/>
            <person name="Zhu J.-K."/>
            <person name="Zhang H."/>
        </authorList>
    </citation>
    <scope>NUCLEOTIDE SEQUENCE [LARGE SCALE GENOMIC DNA]</scope>
</reference>
<feature type="coiled-coil region" evidence="1">
    <location>
        <begin position="58"/>
        <end position="85"/>
    </location>
</feature>
<feature type="compositionally biased region" description="Basic and acidic residues" evidence="2">
    <location>
        <begin position="192"/>
        <end position="203"/>
    </location>
</feature>
<evidence type="ECO:0000313" key="3">
    <source>
        <dbReference type="EMBL" id="RLN09426.1"/>
    </source>
</evidence>
<dbReference type="AlphaFoldDB" id="A0A3L6RUK6"/>
<protein>
    <submittedName>
        <fullName evidence="3">Uncharacterized protein</fullName>
    </submittedName>
</protein>
<organism evidence="3 4">
    <name type="scientific">Panicum miliaceum</name>
    <name type="common">Proso millet</name>
    <name type="synonym">Broomcorn millet</name>
    <dbReference type="NCBI Taxonomy" id="4540"/>
    <lineage>
        <taxon>Eukaryota</taxon>
        <taxon>Viridiplantae</taxon>
        <taxon>Streptophyta</taxon>
        <taxon>Embryophyta</taxon>
        <taxon>Tracheophyta</taxon>
        <taxon>Spermatophyta</taxon>
        <taxon>Magnoliopsida</taxon>
        <taxon>Liliopsida</taxon>
        <taxon>Poales</taxon>
        <taxon>Poaceae</taxon>
        <taxon>PACMAD clade</taxon>
        <taxon>Panicoideae</taxon>
        <taxon>Panicodae</taxon>
        <taxon>Paniceae</taxon>
        <taxon>Panicinae</taxon>
        <taxon>Panicum</taxon>
        <taxon>Panicum sect. Panicum</taxon>
    </lineage>
</organism>
<sequence length="212" mass="23827">MSKKKKKKAKKGRSQKIEVPSLLDKELELLKSEHSSLVCKYNSLAKDYARATEYLSCVASFEKAYEMLTDRLDKLTSEHMTLQATHKGLEYSHEKLVESYVALDIAHEVVVTSVKTIEPFSHTCTCSHVETMLSCDKPCCSQATKSCVGHVVVESCDDLIAQEDDELKREVEKLKLELTKLKSKGQVQPSQDNRDIMVKKLERGSNVTSSAL</sequence>
<keyword evidence="4" id="KW-1185">Reference proteome</keyword>
<name>A0A3L6RUK6_PANMI</name>
<evidence type="ECO:0000256" key="2">
    <source>
        <dbReference type="SAM" id="MobiDB-lite"/>
    </source>
</evidence>
<evidence type="ECO:0000313" key="4">
    <source>
        <dbReference type="Proteomes" id="UP000275267"/>
    </source>
</evidence>
<evidence type="ECO:0000256" key="1">
    <source>
        <dbReference type="SAM" id="Coils"/>
    </source>
</evidence>
<gene>
    <name evidence="3" type="ORF">C2845_PM11G02950</name>
</gene>
<feature type="region of interest" description="Disordered" evidence="2">
    <location>
        <begin position="183"/>
        <end position="212"/>
    </location>
</feature>
<accession>A0A3L6RUK6</accession>
<proteinExistence type="predicted"/>
<comment type="caution">
    <text evidence="3">The sequence shown here is derived from an EMBL/GenBank/DDBJ whole genome shotgun (WGS) entry which is preliminary data.</text>
</comment>
<dbReference type="Proteomes" id="UP000275267">
    <property type="component" value="Unassembled WGS sequence"/>
</dbReference>
<keyword evidence="1" id="KW-0175">Coiled coil</keyword>